<feature type="transmembrane region" description="Helical" evidence="1">
    <location>
        <begin position="56"/>
        <end position="76"/>
    </location>
</feature>
<protein>
    <recommendedName>
        <fullName evidence="4">Transmembrane protein</fullName>
    </recommendedName>
</protein>
<dbReference type="PANTHER" id="PTHR31735:SF1">
    <property type="entry name" value="VACUOLAR MEMBRANE PROTEIN YPL162C"/>
    <property type="match status" value="1"/>
</dbReference>
<keyword evidence="1" id="KW-1133">Transmembrane helix</keyword>
<organism evidence="2 3">
    <name type="scientific">Streblomastix strix</name>
    <dbReference type="NCBI Taxonomy" id="222440"/>
    <lineage>
        <taxon>Eukaryota</taxon>
        <taxon>Metamonada</taxon>
        <taxon>Preaxostyla</taxon>
        <taxon>Oxymonadida</taxon>
        <taxon>Streblomastigidae</taxon>
        <taxon>Streblomastix</taxon>
    </lineage>
</organism>
<keyword evidence="1" id="KW-0812">Transmembrane</keyword>
<evidence type="ECO:0008006" key="4">
    <source>
        <dbReference type="Google" id="ProtNLM"/>
    </source>
</evidence>
<dbReference type="Pfam" id="PF12400">
    <property type="entry name" value="STIMATE"/>
    <property type="match status" value="1"/>
</dbReference>
<proteinExistence type="predicted"/>
<sequence length="195" mass="22921">MSAEDSEECRLDGFLSFSIQIIMGSFAFASLIIKWRQETPRRAPLIWLFDTFKQGSGLLLQHFTNLLFSIIAGQYLHQNSCAWYMCSHIVDSIVGVFCCWILHSFLLRIVSKYQPRFDRLRSGEYGDPISLFTFFIQLNTWWTIISLSKIVIFPLLWVLRTPIFYFMDIILQRLESHPNIIKYTDFNRVESNIGK</sequence>
<dbReference type="Proteomes" id="UP000324800">
    <property type="component" value="Unassembled WGS sequence"/>
</dbReference>
<dbReference type="GO" id="GO:0016020">
    <property type="term" value="C:membrane"/>
    <property type="evidence" value="ECO:0007669"/>
    <property type="project" value="TreeGrafter"/>
</dbReference>
<gene>
    <name evidence="2" type="ORF">EZS28_027716</name>
</gene>
<evidence type="ECO:0000313" key="3">
    <source>
        <dbReference type="Proteomes" id="UP000324800"/>
    </source>
</evidence>
<reference evidence="2 3" key="1">
    <citation type="submission" date="2019-03" db="EMBL/GenBank/DDBJ databases">
        <title>Single cell metagenomics reveals metabolic interactions within the superorganism composed of flagellate Streblomastix strix and complex community of Bacteroidetes bacteria on its surface.</title>
        <authorList>
            <person name="Treitli S.C."/>
            <person name="Kolisko M."/>
            <person name="Husnik F."/>
            <person name="Keeling P."/>
            <person name="Hampl V."/>
        </authorList>
    </citation>
    <scope>NUCLEOTIDE SEQUENCE [LARGE SCALE GENOMIC DNA]</scope>
    <source>
        <strain evidence="2">ST1C</strain>
    </source>
</reference>
<feature type="transmembrane region" description="Helical" evidence="1">
    <location>
        <begin position="82"/>
        <end position="107"/>
    </location>
</feature>
<keyword evidence="1" id="KW-0472">Membrane</keyword>
<evidence type="ECO:0000256" key="1">
    <source>
        <dbReference type="SAM" id="Phobius"/>
    </source>
</evidence>
<dbReference type="EMBL" id="SNRW01010306">
    <property type="protein sequence ID" value="KAA6376757.1"/>
    <property type="molecule type" value="Genomic_DNA"/>
</dbReference>
<evidence type="ECO:0000313" key="2">
    <source>
        <dbReference type="EMBL" id="KAA6376757.1"/>
    </source>
</evidence>
<accession>A0A5J4V2C0</accession>
<dbReference type="PANTHER" id="PTHR31735">
    <property type="entry name" value="VACUOLAR MEMBRANE PROTEIN YPL162C"/>
    <property type="match status" value="1"/>
</dbReference>
<dbReference type="AlphaFoldDB" id="A0A5J4V2C0"/>
<comment type="caution">
    <text evidence="2">The sequence shown here is derived from an EMBL/GenBank/DDBJ whole genome shotgun (WGS) entry which is preliminary data.</text>
</comment>
<name>A0A5J4V2C0_9EUKA</name>
<dbReference type="OrthoDB" id="431202at2759"/>
<feature type="transmembrane region" description="Helical" evidence="1">
    <location>
        <begin position="14"/>
        <end position="35"/>
    </location>
</feature>
<dbReference type="InterPro" id="IPR022127">
    <property type="entry name" value="STIMATE/YPL162C"/>
</dbReference>